<dbReference type="Proteomes" id="UP000255110">
    <property type="component" value="Unassembled WGS sequence"/>
</dbReference>
<evidence type="ECO:0000313" key="2">
    <source>
        <dbReference type="EMBL" id="KTD80935.1"/>
    </source>
</evidence>
<proteinExistence type="predicted"/>
<organism evidence="3 5">
    <name type="scientific">Legionella steigerwaltii</name>
    <dbReference type="NCBI Taxonomy" id="460"/>
    <lineage>
        <taxon>Bacteria</taxon>
        <taxon>Pseudomonadati</taxon>
        <taxon>Pseudomonadota</taxon>
        <taxon>Gammaproteobacteria</taxon>
        <taxon>Legionellales</taxon>
        <taxon>Legionellaceae</taxon>
        <taxon>Legionella</taxon>
    </lineage>
</organism>
<reference evidence="3 5" key="2">
    <citation type="submission" date="2018-06" db="EMBL/GenBank/DDBJ databases">
        <authorList>
            <consortium name="Pathogen Informatics"/>
            <person name="Doyle S."/>
        </authorList>
    </citation>
    <scope>NUCLEOTIDE SEQUENCE [LARGE SCALE GENOMIC DNA]</scope>
    <source>
        <strain evidence="3 5">NCTC11991</strain>
    </source>
</reference>
<accession>A0A378L9G4</accession>
<feature type="compositionally biased region" description="Low complexity" evidence="1">
    <location>
        <begin position="248"/>
        <end position="268"/>
    </location>
</feature>
<feature type="region of interest" description="Disordered" evidence="1">
    <location>
        <begin position="222"/>
        <end position="268"/>
    </location>
</feature>
<keyword evidence="4" id="KW-1185">Reference proteome</keyword>
<sequence>MSILTNIYKKVLTNFNTYLADPKQVKLLAANIKLFEKIPDSDLRKIFKRASAFDVVENNRVLLIIADSYIQYALENKKNTNLDDLLVLLNKAADCFQRTIDTNESLPPALLSEEHSEQLLIANFQLQKIKLLKADMRLFFIEKEIKSNSQDTTSIRKELRSIIHEYNNFKKILNKSYKDPILREQLSIDNDLLNYIDKGFKLAKKLFDTTAAQQTTKRYHTNTAPVVDFDEDEEMEALSKTKKKKQDTSNNQTSASNSTNTNSENGTTPFELSGLEILSTAALDIAPMVITHNDNVMVLHMPEPMALTYDDNIMALPMSEPNLGVQTFGTQPHLSQSAEDSKKFLNEFNKWAHAYFYTRDEYSEAQRTEKSLEKIAHSLLFAAINLKKESSVFKDKRFNPAIQMALQLFSLACAKETQTAYEANEKLNGLSKTYAPLLKPFVRSLLRTPPEKFISHLRLQFSTESQANISFLGLELQEIIEKLLKHLETVLTSDDYAKVTKCCLDCLIQAHDRLMEHHSQFQFS</sequence>
<dbReference type="AlphaFoldDB" id="A0A378L9G4"/>
<name>A0A378L9G4_9GAMM</name>
<reference evidence="2 4" key="1">
    <citation type="submission" date="2015-11" db="EMBL/GenBank/DDBJ databases">
        <title>Genomic analysis of 38 Legionella species identifies large and diverse effector repertoires.</title>
        <authorList>
            <person name="Burstein D."/>
            <person name="Amaro F."/>
            <person name="Zusman T."/>
            <person name="Lifshitz Z."/>
            <person name="Cohen O."/>
            <person name="Gilbert J.A."/>
            <person name="Pupko T."/>
            <person name="Shuman H.A."/>
            <person name="Segal G."/>
        </authorList>
    </citation>
    <scope>NUCLEOTIDE SEQUENCE [LARGE SCALE GENOMIC DNA]</scope>
    <source>
        <strain evidence="2 4">SC-18-C9</strain>
    </source>
</reference>
<dbReference type="EMBL" id="LNYZ01000001">
    <property type="protein sequence ID" value="KTD80935.1"/>
    <property type="molecule type" value="Genomic_DNA"/>
</dbReference>
<dbReference type="EMBL" id="UGOY01000001">
    <property type="protein sequence ID" value="STY23377.1"/>
    <property type="molecule type" value="Genomic_DNA"/>
</dbReference>
<dbReference type="Proteomes" id="UP000054820">
    <property type="component" value="Unassembled WGS sequence"/>
</dbReference>
<gene>
    <name evidence="2" type="ORF">Lstg_0162</name>
    <name evidence="3" type="ORF">NCTC11991_01985</name>
</gene>
<evidence type="ECO:0000313" key="4">
    <source>
        <dbReference type="Proteomes" id="UP000054820"/>
    </source>
</evidence>
<dbReference type="OrthoDB" id="5638912at2"/>
<evidence type="ECO:0000313" key="3">
    <source>
        <dbReference type="EMBL" id="STY23377.1"/>
    </source>
</evidence>
<protein>
    <submittedName>
        <fullName evidence="3">Uncharacterized protein</fullName>
    </submittedName>
</protein>
<evidence type="ECO:0000313" key="5">
    <source>
        <dbReference type="Proteomes" id="UP000255110"/>
    </source>
</evidence>
<dbReference type="RefSeq" id="WP_058475760.1">
    <property type="nucleotide sequence ID" value="NZ_CAAAIO010000002.1"/>
</dbReference>
<evidence type="ECO:0000256" key="1">
    <source>
        <dbReference type="SAM" id="MobiDB-lite"/>
    </source>
</evidence>